<gene>
    <name evidence="1" type="ORF">HNQ71_006954</name>
</gene>
<evidence type="ECO:0000313" key="1">
    <source>
        <dbReference type="EMBL" id="MBB6414245.1"/>
    </source>
</evidence>
<keyword evidence="2" id="KW-1185">Reference proteome</keyword>
<sequence length="151" mass="16652">MTTFLDAIRDRVRSEIDDARRAGNNPDYGVTELIADRLLAQVQDCYLAIDALAAIVGAPRDPWPGLTDTMVKEMIGTKRERINIASKLGFYSHRGAGANRPCATDEKWFAAKSRDWLEASPDFEGTPGAAKGCSTRTKPRIRVQAETRQVA</sequence>
<evidence type="ECO:0000313" key="2">
    <source>
        <dbReference type="Proteomes" id="UP000556329"/>
    </source>
</evidence>
<organism evidence="1 2">
    <name type="scientific">Mesorhizobium sangaii</name>
    <dbReference type="NCBI Taxonomy" id="505389"/>
    <lineage>
        <taxon>Bacteria</taxon>
        <taxon>Pseudomonadati</taxon>
        <taxon>Pseudomonadota</taxon>
        <taxon>Alphaproteobacteria</taxon>
        <taxon>Hyphomicrobiales</taxon>
        <taxon>Phyllobacteriaceae</taxon>
        <taxon>Mesorhizobium</taxon>
    </lineage>
</organism>
<proteinExistence type="predicted"/>
<accession>A0A841PZ65</accession>
<comment type="caution">
    <text evidence="1">The sequence shown here is derived from an EMBL/GenBank/DDBJ whole genome shotgun (WGS) entry which is preliminary data.</text>
</comment>
<dbReference type="RefSeq" id="WP_184879189.1">
    <property type="nucleotide sequence ID" value="NZ_JACHEF010000017.1"/>
</dbReference>
<dbReference type="AlphaFoldDB" id="A0A841PZ65"/>
<reference evidence="1 2" key="1">
    <citation type="submission" date="2020-08" db="EMBL/GenBank/DDBJ databases">
        <title>Genomic Encyclopedia of Type Strains, Phase IV (KMG-IV): sequencing the most valuable type-strain genomes for metagenomic binning, comparative biology and taxonomic classification.</title>
        <authorList>
            <person name="Goeker M."/>
        </authorList>
    </citation>
    <scope>NUCLEOTIDE SEQUENCE [LARGE SCALE GENOMIC DNA]</scope>
    <source>
        <strain evidence="1 2">DSM 100039</strain>
    </source>
</reference>
<protein>
    <submittedName>
        <fullName evidence="1">Uncharacterized protein</fullName>
    </submittedName>
</protein>
<name>A0A841PZ65_9HYPH</name>
<dbReference type="Proteomes" id="UP000556329">
    <property type="component" value="Unassembled WGS sequence"/>
</dbReference>
<dbReference type="EMBL" id="JACHEF010000017">
    <property type="protein sequence ID" value="MBB6414245.1"/>
    <property type="molecule type" value="Genomic_DNA"/>
</dbReference>